<dbReference type="KEGG" id="rgu:A4W93_03680"/>
<evidence type="ECO:0000256" key="2">
    <source>
        <dbReference type="ARBA" id="ARBA00022475"/>
    </source>
</evidence>
<dbReference type="SMART" id="SM00387">
    <property type="entry name" value="HATPase_c"/>
    <property type="match status" value="1"/>
</dbReference>
<dbReference type="Proteomes" id="UP000193427">
    <property type="component" value="Chromosome"/>
</dbReference>
<dbReference type="PROSITE" id="PS50109">
    <property type="entry name" value="HIS_KIN"/>
    <property type="match status" value="1"/>
</dbReference>
<evidence type="ECO:0000256" key="6">
    <source>
        <dbReference type="ARBA" id="ARBA00022989"/>
    </source>
</evidence>
<dbReference type="GO" id="GO:0005886">
    <property type="term" value="C:plasma membrane"/>
    <property type="evidence" value="ECO:0007669"/>
    <property type="project" value="UniProtKB-SubCell"/>
</dbReference>
<dbReference type="InterPro" id="IPR036890">
    <property type="entry name" value="HATPase_C_sf"/>
</dbReference>
<keyword evidence="3" id="KW-0808">Transferase</keyword>
<dbReference type="InterPro" id="IPR003594">
    <property type="entry name" value="HATPase_dom"/>
</dbReference>
<dbReference type="GO" id="GO:0000155">
    <property type="term" value="F:phosphorelay sensor kinase activity"/>
    <property type="evidence" value="ECO:0007669"/>
    <property type="project" value="InterPro"/>
</dbReference>
<dbReference type="OrthoDB" id="9797605at2"/>
<dbReference type="PANTHER" id="PTHR24421:SF61">
    <property type="entry name" value="OXYGEN SENSOR HISTIDINE KINASE NREB"/>
    <property type="match status" value="1"/>
</dbReference>
<keyword evidence="2" id="KW-1003">Cell membrane</keyword>
<dbReference type="SMART" id="SM01049">
    <property type="entry name" value="Cache_2"/>
    <property type="match status" value="1"/>
</dbReference>
<evidence type="ECO:0000256" key="7">
    <source>
        <dbReference type="ARBA" id="ARBA00023012"/>
    </source>
</evidence>
<organism evidence="11 12">
    <name type="scientific">Piscinibacter gummiphilus</name>
    <dbReference type="NCBI Taxonomy" id="946333"/>
    <lineage>
        <taxon>Bacteria</taxon>
        <taxon>Pseudomonadati</taxon>
        <taxon>Pseudomonadota</taxon>
        <taxon>Betaproteobacteria</taxon>
        <taxon>Burkholderiales</taxon>
        <taxon>Sphaerotilaceae</taxon>
        <taxon>Piscinibacter</taxon>
    </lineage>
</organism>
<name>A0A1W6L4I5_9BURK</name>
<reference evidence="11 12" key="1">
    <citation type="submission" date="2016-04" db="EMBL/GenBank/DDBJ databases">
        <title>Complete genome sequence of natural rubber-degrading, novel Gram-negative bacterium, Rhizobacter gummiphilus strain NS21.</title>
        <authorList>
            <person name="Tabata M."/>
            <person name="Kasai D."/>
            <person name="Fukuda M."/>
        </authorList>
    </citation>
    <scope>NUCLEOTIDE SEQUENCE [LARGE SCALE GENOMIC DNA]</scope>
    <source>
        <strain evidence="11 12">NS21</strain>
    </source>
</reference>
<dbReference type="InterPro" id="IPR011712">
    <property type="entry name" value="Sig_transdc_His_kin_sub3_dim/P"/>
</dbReference>
<keyword evidence="5 11" id="KW-0418">Kinase</keyword>
<dbReference type="PANTHER" id="PTHR24421">
    <property type="entry name" value="NITRATE/NITRITE SENSOR PROTEIN NARX-RELATED"/>
    <property type="match status" value="1"/>
</dbReference>
<comment type="subcellular location">
    <subcellularLocation>
        <location evidence="1">Cell membrane</location>
        <topology evidence="1">Multi-pass membrane protein</topology>
    </subcellularLocation>
</comment>
<dbReference type="Pfam" id="PF07730">
    <property type="entry name" value="HisKA_3"/>
    <property type="match status" value="1"/>
</dbReference>
<gene>
    <name evidence="11" type="ORF">A4W93_03680</name>
</gene>
<dbReference type="InterPro" id="IPR050482">
    <property type="entry name" value="Sensor_HK_TwoCompSys"/>
</dbReference>
<accession>A0A1W6L4I5</accession>
<dbReference type="InterPro" id="IPR017171">
    <property type="entry name" value="Sig_transdc_His_kinase_MctS"/>
</dbReference>
<dbReference type="CDD" id="cd16917">
    <property type="entry name" value="HATPase_UhpB-NarQ-NarX-like"/>
    <property type="match status" value="1"/>
</dbReference>
<dbReference type="STRING" id="946333.A4W93_03680"/>
<protein>
    <submittedName>
        <fullName evidence="11">Histidine kinase</fullName>
    </submittedName>
</protein>
<evidence type="ECO:0000313" key="11">
    <source>
        <dbReference type="EMBL" id="ARN19088.1"/>
    </source>
</evidence>
<evidence type="ECO:0000259" key="10">
    <source>
        <dbReference type="PROSITE" id="PS50109"/>
    </source>
</evidence>
<evidence type="ECO:0000256" key="9">
    <source>
        <dbReference type="SAM" id="Phobius"/>
    </source>
</evidence>
<keyword evidence="4 9" id="KW-0812">Transmembrane</keyword>
<keyword evidence="6 9" id="KW-1133">Transmembrane helix</keyword>
<dbReference type="Gene3D" id="3.30.565.10">
    <property type="entry name" value="Histidine kinase-like ATPase, C-terminal domain"/>
    <property type="match status" value="1"/>
</dbReference>
<proteinExistence type="predicted"/>
<feature type="domain" description="Histidine kinase" evidence="10">
    <location>
        <begin position="254"/>
        <end position="452"/>
    </location>
</feature>
<dbReference type="AlphaFoldDB" id="A0A1W6L4I5"/>
<evidence type="ECO:0000256" key="5">
    <source>
        <dbReference type="ARBA" id="ARBA00022777"/>
    </source>
</evidence>
<evidence type="ECO:0000256" key="1">
    <source>
        <dbReference type="ARBA" id="ARBA00004651"/>
    </source>
</evidence>
<evidence type="ECO:0000256" key="3">
    <source>
        <dbReference type="ARBA" id="ARBA00022679"/>
    </source>
</evidence>
<evidence type="ECO:0000256" key="8">
    <source>
        <dbReference type="ARBA" id="ARBA00023136"/>
    </source>
</evidence>
<dbReference type="InterPro" id="IPR005467">
    <property type="entry name" value="His_kinase_dom"/>
</dbReference>
<dbReference type="EMBL" id="CP015118">
    <property type="protein sequence ID" value="ARN19088.1"/>
    <property type="molecule type" value="Genomic_DNA"/>
</dbReference>
<dbReference type="Gene3D" id="3.30.450.20">
    <property type="entry name" value="PAS domain"/>
    <property type="match status" value="1"/>
</dbReference>
<evidence type="ECO:0000256" key="4">
    <source>
        <dbReference type="ARBA" id="ARBA00022692"/>
    </source>
</evidence>
<dbReference type="CDD" id="cd18774">
    <property type="entry name" value="PDC2_HK_sensor"/>
    <property type="match status" value="1"/>
</dbReference>
<keyword evidence="7" id="KW-0902">Two-component regulatory system</keyword>
<keyword evidence="8 9" id="KW-0472">Membrane</keyword>
<feature type="transmembrane region" description="Helical" evidence="9">
    <location>
        <begin position="204"/>
        <end position="227"/>
    </location>
</feature>
<dbReference type="PIRSF" id="PIRSF037314">
    <property type="entry name" value="STHK_MctS"/>
    <property type="match status" value="1"/>
</dbReference>
<evidence type="ECO:0000313" key="12">
    <source>
        <dbReference type="Proteomes" id="UP000193427"/>
    </source>
</evidence>
<dbReference type="RefSeq" id="WP_085749328.1">
    <property type="nucleotide sequence ID" value="NZ_BSPR01000002.1"/>
</dbReference>
<dbReference type="GO" id="GO:0046983">
    <property type="term" value="F:protein dimerization activity"/>
    <property type="evidence" value="ECO:0007669"/>
    <property type="project" value="InterPro"/>
</dbReference>
<dbReference type="InterPro" id="IPR033480">
    <property type="entry name" value="sCache_2"/>
</dbReference>
<sequence length="453" mass="49480">MRLQSKLILLAALPLVLSLVLIAVAVRHQERSLAAREHELVEQAYMAAREAELRHYVDLARGALAPLYDKFDGEPDPATRAEALRLLGSLEFGADGYFFVYDLNGRSLMHPRQPELVGSDLWNLRDDAGSATIQQLIAKARAGGGFIRYQWRKPSTDQRVAKLGYVIALPKWGWMIGTGLYLDDIEGTLEALDRQVVSHIETTMWWIAGIAALGIALISASGLWLNLSEHRVADAKLRLLARQVVRSQEDERAHLARELHDGTSQTLVSAKLLIESAVDGLERRQEPVPAGLQTALLRLNDSLTEVRRISHRLRPAMLDTLGLPAALEQLGREFGEAGGTRVVVAVDGGAEHLPDDVKTVLFRVAQEALTNIGKHSAAREVRLSLHADAEGLRLTIADDGRGFDLDAVQLDPNRGIGLRNMRERVEAIGGGLVVVSTPGDGTLVEARVLAQAG</sequence>
<keyword evidence="12" id="KW-1185">Reference proteome</keyword>
<dbReference type="Gene3D" id="1.20.5.1930">
    <property type="match status" value="1"/>
</dbReference>
<dbReference type="Pfam" id="PF02518">
    <property type="entry name" value="HATPase_c"/>
    <property type="match status" value="1"/>
</dbReference>
<dbReference type="Pfam" id="PF17200">
    <property type="entry name" value="sCache_2"/>
    <property type="match status" value="1"/>
</dbReference>
<dbReference type="SUPFAM" id="SSF55874">
    <property type="entry name" value="ATPase domain of HSP90 chaperone/DNA topoisomerase II/histidine kinase"/>
    <property type="match status" value="1"/>
</dbReference>